<dbReference type="Pfam" id="PF03631">
    <property type="entry name" value="Virul_fac_BrkB"/>
    <property type="match status" value="1"/>
</dbReference>
<dbReference type="Proteomes" id="UP001597197">
    <property type="component" value="Unassembled WGS sequence"/>
</dbReference>
<gene>
    <name evidence="7" type="ORF">ACFSDX_19295</name>
</gene>
<dbReference type="PANTHER" id="PTHR30213:SF1">
    <property type="entry name" value="INNER MEMBRANE PROTEIN YHJD"/>
    <property type="match status" value="1"/>
</dbReference>
<keyword evidence="3 6" id="KW-0812">Transmembrane</keyword>
<organism evidence="7 8">
    <name type="scientific">Hymenobacter bucti</name>
    <dbReference type="NCBI Taxonomy" id="1844114"/>
    <lineage>
        <taxon>Bacteria</taxon>
        <taxon>Pseudomonadati</taxon>
        <taxon>Bacteroidota</taxon>
        <taxon>Cytophagia</taxon>
        <taxon>Cytophagales</taxon>
        <taxon>Hymenobacteraceae</taxon>
        <taxon>Hymenobacter</taxon>
    </lineage>
</organism>
<evidence type="ECO:0000256" key="3">
    <source>
        <dbReference type="ARBA" id="ARBA00022692"/>
    </source>
</evidence>
<feature type="transmembrane region" description="Helical" evidence="6">
    <location>
        <begin position="244"/>
        <end position="268"/>
    </location>
</feature>
<proteinExistence type="predicted"/>
<dbReference type="EMBL" id="JBHUFD010000018">
    <property type="protein sequence ID" value="MFD1874591.1"/>
    <property type="molecule type" value="Genomic_DNA"/>
</dbReference>
<keyword evidence="4 6" id="KW-1133">Transmembrane helix</keyword>
<dbReference type="InterPro" id="IPR017039">
    <property type="entry name" value="Virul_fac_BrkB"/>
</dbReference>
<feature type="transmembrane region" description="Helical" evidence="6">
    <location>
        <begin position="217"/>
        <end position="238"/>
    </location>
</feature>
<comment type="subcellular location">
    <subcellularLocation>
        <location evidence="1">Cell membrane</location>
        <topology evidence="1">Multi-pass membrane protein</topology>
    </subcellularLocation>
</comment>
<feature type="transmembrane region" description="Helical" evidence="6">
    <location>
        <begin position="33"/>
        <end position="53"/>
    </location>
</feature>
<protein>
    <submittedName>
        <fullName evidence="7">YihY/virulence factor BrkB family protein</fullName>
    </submittedName>
</protein>
<keyword evidence="8" id="KW-1185">Reference proteome</keyword>
<evidence type="ECO:0000256" key="4">
    <source>
        <dbReference type="ARBA" id="ARBA00022989"/>
    </source>
</evidence>
<reference evidence="8" key="1">
    <citation type="journal article" date="2019" name="Int. J. Syst. Evol. Microbiol.">
        <title>The Global Catalogue of Microorganisms (GCM) 10K type strain sequencing project: providing services to taxonomists for standard genome sequencing and annotation.</title>
        <authorList>
            <consortium name="The Broad Institute Genomics Platform"/>
            <consortium name="The Broad Institute Genome Sequencing Center for Infectious Disease"/>
            <person name="Wu L."/>
            <person name="Ma J."/>
        </authorList>
    </citation>
    <scope>NUCLEOTIDE SEQUENCE [LARGE SCALE GENOMIC DNA]</scope>
    <source>
        <strain evidence="8">CGMCC 1.15795</strain>
    </source>
</reference>
<evidence type="ECO:0000256" key="1">
    <source>
        <dbReference type="ARBA" id="ARBA00004651"/>
    </source>
</evidence>
<dbReference type="RefSeq" id="WP_382316527.1">
    <property type="nucleotide sequence ID" value="NZ_JBHUFD010000018.1"/>
</dbReference>
<feature type="transmembrane region" description="Helical" evidence="6">
    <location>
        <begin position="187"/>
        <end position="205"/>
    </location>
</feature>
<comment type="caution">
    <text evidence="7">The sequence shown here is derived from an EMBL/GenBank/DDBJ whole genome shotgun (WGS) entry which is preliminary data.</text>
</comment>
<sequence length="335" mass="36490">MNKVATQVWCLLRQTAASFLRDNVLQLSASLAYYALFALGPMLLLVVFVFGYFGGSQRVESGLFVQIQELIGPGAATQVRKIMQYAVLDGSHPLSTGVGLLLLILAATSVFTEIQDSLNSIWQLKIRPDAGWFKVVKTRLLSFFLVIGLGLLLLASLGLNVLSTGLLAKLPAISPQGSAVLSHATNLLVSLLFTSALYAVLYKVLPDARIRWRDVAVGAGFTAALFMLGRFSITYYIGHSNLDSAYGAAGTLVVLLVWVYYSSLILYVGAEFTKCYAASHGTPIRANDYAMVVQTVQLENKHGQVLIDEQHRKRKYTERELQKAKDALDAAAPPA</sequence>
<evidence type="ECO:0000313" key="7">
    <source>
        <dbReference type="EMBL" id="MFD1874591.1"/>
    </source>
</evidence>
<keyword evidence="5 6" id="KW-0472">Membrane</keyword>
<keyword evidence="2" id="KW-1003">Cell membrane</keyword>
<evidence type="ECO:0000256" key="6">
    <source>
        <dbReference type="SAM" id="Phobius"/>
    </source>
</evidence>
<evidence type="ECO:0000256" key="5">
    <source>
        <dbReference type="ARBA" id="ARBA00023136"/>
    </source>
</evidence>
<dbReference type="PANTHER" id="PTHR30213">
    <property type="entry name" value="INNER MEMBRANE PROTEIN YHJD"/>
    <property type="match status" value="1"/>
</dbReference>
<feature type="transmembrane region" description="Helical" evidence="6">
    <location>
        <begin position="143"/>
        <end position="167"/>
    </location>
</feature>
<accession>A0ABW4QYB6</accession>
<name>A0ABW4QYB6_9BACT</name>
<evidence type="ECO:0000313" key="8">
    <source>
        <dbReference type="Proteomes" id="UP001597197"/>
    </source>
</evidence>
<dbReference type="PIRSF" id="PIRSF035875">
    <property type="entry name" value="RNase_BN"/>
    <property type="match status" value="1"/>
</dbReference>
<evidence type="ECO:0000256" key="2">
    <source>
        <dbReference type="ARBA" id="ARBA00022475"/>
    </source>
</evidence>
<dbReference type="NCBIfam" id="TIGR00765">
    <property type="entry name" value="yihY_not_rbn"/>
    <property type="match status" value="1"/>
</dbReference>